<proteinExistence type="predicted"/>
<sequence>MSSHLRNGKDLWFEQQIVAKTAAVAAAARDQQRAKLQPAQHGADELKASAGAIAQNQLNLVPEPLASVKSHKGSEEL</sequence>
<gene>
    <name evidence="1" type="ORF">PCANC_16044</name>
</gene>
<dbReference type="EMBL" id="PGCJ01000204">
    <property type="protein sequence ID" value="PLW38679.1"/>
    <property type="molecule type" value="Genomic_DNA"/>
</dbReference>
<reference evidence="1 2" key="1">
    <citation type="submission" date="2017-11" db="EMBL/GenBank/DDBJ databases">
        <title>De novo assembly and phasing of dikaryotic genomes from two isolates of Puccinia coronata f. sp. avenae, the causal agent of oat crown rust.</title>
        <authorList>
            <person name="Miller M.E."/>
            <person name="Zhang Y."/>
            <person name="Omidvar V."/>
            <person name="Sperschneider J."/>
            <person name="Schwessinger B."/>
            <person name="Raley C."/>
            <person name="Palmer J.M."/>
            <person name="Garnica D."/>
            <person name="Upadhyaya N."/>
            <person name="Rathjen J."/>
            <person name="Taylor J.M."/>
            <person name="Park R.F."/>
            <person name="Dodds P.N."/>
            <person name="Hirsch C.D."/>
            <person name="Kianian S.F."/>
            <person name="Figueroa M."/>
        </authorList>
    </citation>
    <scope>NUCLEOTIDE SEQUENCE [LARGE SCALE GENOMIC DNA]</scope>
    <source>
        <strain evidence="1">12NC29</strain>
    </source>
</reference>
<organism evidence="1 2">
    <name type="scientific">Puccinia coronata f. sp. avenae</name>
    <dbReference type="NCBI Taxonomy" id="200324"/>
    <lineage>
        <taxon>Eukaryota</taxon>
        <taxon>Fungi</taxon>
        <taxon>Dikarya</taxon>
        <taxon>Basidiomycota</taxon>
        <taxon>Pucciniomycotina</taxon>
        <taxon>Pucciniomycetes</taxon>
        <taxon>Pucciniales</taxon>
        <taxon>Pucciniaceae</taxon>
        <taxon>Puccinia</taxon>
    </lineage>
</organism>
<accession>A0A2N5ULP2</accession>
<evidence type="ECO:0000313" key="1">
    <source>
        <dbReference type="EMBL" id="PLW38679.1"/>
    </source>
</evidence>
<dbReference type="Proteomes" id="UP000235388">
    <property type="component" value="Unassembled WGS sequence"/>
</dbReference>
<comment type="caution">
    <text evidence="1">The sequence shown here is derived from an EMBL/GenBank/DDBJ whole genome shotgun (WGS) entry which is preliminary data.</text>
</comment>
<evidence type="ECO:0000313" key="2">
    <source>
        <dbReference type="Proteomes" id="UP000235388"/>
    </source>
</evidence>
<protein>
    <submittedName>
        <fullName evidence="1">Uncharacterized protein</fullName>
    </submittedName>
</protein>
<keyword evidence="2" id="KW-1185">Reference proteome</keyword>
<name>A0A2N5ULP2_9BASI</name>
<dbReference type="AlphaFoldDB" id="A0A2N5ULP2"/>